<dbReference type="InterPro" id="IPR023407">
    <property type="entry name" value="Ribosomal_eS27_Zn-bd_dom_sf"/>
</dbReference>
<accession>A0A7J3ZJT3</accession>
<dbReference type="HAMAP" id="MF_00371">
    <property type="entry name" value="Ribosomal_eS27"/>
    <property type="match status" value="1"/>
</dbReference>
<evidence type="ECO:0000256" key="1">
    <source>
        <dbReference type="ARBA" id="ARBA00010919"/>
    </source>
</evidence>
<gene>
    <name evidence="5" type="primary">rps27e</name>
    <name evidence="7" type="ORF">ENM78_02440</name>
</gene>
<feature type="binding site" evidence="5">
    <location>
        <position position="21"/>
    </location>
    <ligand>
        <name>Zn(2+)</name>
        <dbReference type="ChEBI" id="CHEBI:29105"/>
    </ligand>
</feature>
<dbReference type="GO" id="GO:0006412">
    <property type="term" value="P:translation"/>
    <property type="evidence" value="ECO:0007669"/>
    <property type="project" value="UniProtKB-UniRule"/>
</dbReference>
<dbReference type="InterPro" id="IPR011332">
    <property type="entry name" value="Ribosomal_zn-bd"/>
</dbReference>
<comment type="subunit">
    <text evidence="5">Part of the 30S ribosomal subunit.</text>
</comment>
<keyword evidence="2 5" id="KW-0862">Zinc</keyword>
<evidence type="ECO:0000256" key="4">
    <source>
        <dbReference type="ARBA" id="ARBA00023274"/>
    </source>
</evidence>
<comment type="similarity">
    <text evidence="1 5 6">Belongs to the eukaryotic ribosomal protein eS27 family.</text>
</comment>
<keyword evidence="4 5" id="KW-0687">Ribonucleoprotein</keyword>
<evidence type="ECO:0000256" key="5">
    <source>
        <dbReference type="HAMAP-Rule" id="MF_00371"/>
    </source>
</evidence>
<dbReference type="SUPFAM" id="SSF57829">
    <property type="entry name" value="Zn-binding ribosomal proteins"/>
    <property type="match status" value="1"/>
</dbReference>
<feature type="binding site" evidence="5">
    <location>
        <position position="24"/>
    </location>
    <ligand>
        <name>Zn(2+)</name>
        <dbReference type="ChEBI" id="CHEBI:29105"/>
    </ligand>
</feature>
<sequence>MVKRRQISIPEPRSRFMLVRCPSCGNEQVVFSHATFPARCIVCGHQLLTSRGGKARVNAQLVKILG</sequence>
<comment type="cofactor">
    <cofactor evidence="5 6">
        <name>Zn(2+)</name>
        <dbReference type="ChEBI" id="CHEBI:29105"/>
    </cofactor>
    <text evidence="5 6">Binds 1 zinc ion per subunit.</text>
</comment>
<dbReference type="EMBL" id="DRZC01000032">
    <property type="protein sequence ID" value="HHQ80308.1"/>
    <property type="molecule type" value="Genomic_DNA"/>
</dbReference>
<dbReference type="GO" id="GO:0008270">
    <property type="term" value="F:zinc ion binding"/>
    <property type="evidence" value="ECO:0007669"/>
    <property type="project" value="UniProtKB-UniRule"/>
</dbReference>
<evidence type="ECO:0000256" key="3">
    <source>
        <dbReference type="ARBA" id="ARBA00022980"/>
    </source>
</evidence>
<keyword evidence="5 6" id="KW-0479">Metal-binding</keyword>
<keyword evidence="3 5" id="KW-0689">Ribosomal protein</keyword>
<evidence type="ECO:0000256" key="6">
    <source>
        <dbReference type="RuleBase" id="RU000671"/>
    </source>
</evidence>
<dbReference type="NCBIfam" id="NF001629">
    <property type="entry name" value="PRK00415.1"/>
    <property type="match status" value="1"/>
</dbReference>
<organism evidence="7">
    <name type="scientific">Fervidicoccus fontis</name>
    <dbReference type="NCBI Taxonomy" id="683846"/>
    <lineage>
        <taxon>Archaea</taxon>
        <taxon>Thermoproteota</taxon>
        <taxon>Thermoprotei</taxon>
        <taxon>Fervidicoccales</taxon>
        <taxon>Fervidicoccaceae</taxon>
        <taxon>Fervidicoccus</taxon>
    </lineage>
</organism>
<name>A0A7J3ZJT3_9CREN</name>
<evidence type="ECO:0000313" key="7">
    <source>
        <dbReference type="EMBL" id="HHQ80308.1"/>
    </source>
</evidence>
<dbReference type="GO" id="GO:1990904">
    <property type="term" value="C:ribonucleoprotein complex"/>
    <property type="evidence" value="ECO:0007669"/>
    <property type="project" value="UniProtKB-KW"/>
</dbReference>
<proteinExistence type="inferred from homology"/>
<dbReference type="InterPro" id="IPR000592">
    <property type="entry name" value="Ribosomal_eS27"/>
</dbReference>
<evidence type="ECO:0000256" key="2">
    <source>
        <dbReference type="ARBA" id="ARBA00022833"/>
    </source>
</evidence>
<feature type="binding site" evidence="5">
    <location>
        <position position="43"/>
    </location>
    <ligand>
        <name>Zn(2+)</name>
        <dbReference type="ChEBI" id="CHEBI:29105"/>
    </ligand>
</feature>
<dbReference type="GO" id="GO:0005840">
    <property type="term" value="C:ribosome"/>
    <property type="evidence" value="ECO:0007669"/>
    <property type="project" value="UniProtKB-KW"/>
</dbReference>
<feature type="zinc finger region" description="C4-type" evidence="5">
    <location>
        <begin position="21"/>
        <end position="43"/>
    </location>
</feature>
<feature type="binding site" evidence="5">
    <location>
        <position position="40"/>
    </location>
    <ligand>
        <name>Zn(2+)</name>
        <dbReference type="ChEBI" id="CHEBI:29105"/>
    </ligand>
</feature>
<dbReference type="AlphaFoldDB" id="A0A7J3ZJT3"/>
<dbReference type="PROSITE" id="PS01168">
    <property type="entry name" value="RIBOSOMAL_S27E"/>
    <property type="match status" value="1"/>
</dbReference>
<dbReference type="Pfam" id="PF01667">
    <property type="entry name" value="Ribosomal_S27e"/>
    <property type="match status" value="1"/>
</dbReference>
<comment type="caution">
    <text evidence="7">The sequence shown here is derived from an EMBL/GenBank/DDBJ whole genome shotgun (WGS) entry which is preliminary data.</text>
</comment>
<dbReference type="GO" id="GO:0003735">
    <property type="term" value="F:structural constituent of ribosome"/>
    <property type="evidence" value="ECO:0007669"/>
    <property type="project" value="InterPro"/>
</dbReference>
<dbReference type="Gene3D" id="2.20.25.100">
    <property type="entry name" value="Zn-binding ribosomal proteins"/>
    <property type="match status" value="1"/>
</dbReference>
<keyword evidence="5 6" id="KW-0863">Zinc-finger</keyword>
<reference evidence="7" key="1">
    <citation type="journal article" date="2020" name="mSystems">
        <title>Genome- and Community-Level Interaction Insights into Carbon Utilization and Element Cycling Functions of Hydrothermarchaeota in Hydrothermal Sediment.</title>
        <authorList>
            <person name="Zhou Z."/>
            <person name="Liu Y."/>
            <person name="Xu W."/>
            <person name="Pan J."/>
            <person name="Luo Z.H."/>
            <person name="Li M."/>
        </authorList>
    </citation>
    <scope>NUCLEOTIDE SEQUENCE [LARGE SCALE GENOMIC DNA]</scope>
    <source>
        <strain evidence="7">SpSt-1116</strain>
    </source>
</reference>
<protein>
    <recommendedName>
        <fullName evidence="5">Small ribosomal subunit protein eS27</fullName>
    </recommendedName>
</protein>